<dbReference type="Proteomes" id="UP000273119">
    <property type="component" value="Unassembled WGS sequence"/>
</dbReference>
<evidence type="ECO:0000256" key="6">
    <source>
        <dbReference type="SAM" id="Phobius"/>
    </source>
</evidence>
<sequence length="459" mass="50719">MNNPNAARKASKRGPAINRPFNPNFRYTIFMLVVIITVINYVDRGAISYAANPMIEEFGLDKVAWGQVLGYFGYGYMVGALIGGILADRKGPRWVWIWAVSLWSIFEVGMAFAGDIGIALFGGSALVGFAVFRILFGVAEGPTFSTINRTMANWATVRERGFAASLGLLGTPLGAMLAAPIAVFLLTATGSWRWMFIILGVVGLIWLFFWLRYFTDRPENNPRVSPEELAVIRNTDDMLADERSVSTEDEKLPWWAFFKSRTLVLNAIGYFAFQYVNFMILTWTPKYLQDNFGFNLGSLWYLGMIPWIGACFTVLLGGRISDWLRRKTGSLWIARSGFAAGSLLLTTICFCLIPTVDTVWAVLLIMTIGNALNSLPNAVYWIVIIDTAPTRAGTYGGISHFITNIATIVAPTLTGFLVMLHGYNSMFIATAVATAIGMLAMIFVRPGIRTKRAKTETAA</sequence>
<evidence type="ECO:0000256" key="1">
    <source>
        <dbReference type="ARBA" id="ARBA00004651"/>
    </source>
</evidence>
<dbReference type="Gene3D" id="1.20.1250.20">
    <property type="entry name" value="MFS general substrate transporter like domains"/>
    <property type="match status" value="2"/>
</dbReference>
<dbReference type="GO" id="GO:0022857">
    <property type="term" value="F:transmembrane transporter activity"/>
    <property type="evidence" value="ECO:0007669"/>
    <property type="project" value="InterPro"/>
</dbReference>
<feature type="transmembrane region" description="Helical" evidence="6">
    <location>
        <begin position="118"/>
        <end position="141"/>
    </location>
</feature>
<dbReference type="InterPro" id="IPR050382">
    <property type="entry name" value="MFS_Na/Anion_cotransporter"/>
</dbReference>
<evidence type="ECO:0000313" key="9">
    <source>
        <dbReference type="Proteomes" id="UP000273119"/>
    </source>
</evidence>
<dbReference type="PROSITE" id="PS50850">
    <property type="entry name" value="MFS"/>
    <property type="match status" value="1"/>
</dbReference>
<feature type="transmembrane region" description="Helical" evidence="6">
    <location>
        <begin position="263"/>
        <end position="284"/>
    </location>
</feature>
<feature type="transmembrane region" description="Helical" evidence="6">
    <location>
        <begin position="359"/>
        <end position="383"/>
    </location>
</feature>
<evidence type="ECO:0000256" key="3">
    <source>
        <dbReference type="ARBA" id="ARBA00022692"/>
    </source>
</evidence>
<dbReference type="InterPro" id="IPR020846">
    <property type="entry name" value="MFS_dom"/>
</dbReference>
<keyword evidence="5 6" id="KW-0472">Membrane</keyword>
<feature type="transmembrane region" description="Helical" evidence="6">
    <location>
        <begin position="299"/>
        <end position="320"/>
    </location>
</feature>
<feature type="transmembrane region" description="Helical" evidence="6">
    <location>
        <begin position="332"/>
        <end position="353"/>
    </location>
</feature>
<dbReference type="PIRSF" id="PIRSF002808">
    <property type="entry name" value="Hexose_phosphate_transp"/>
    <property type="match status" value="1"/>
</dbReference>
<feature type="transmembrane region" description="Helical" evidence="6">
    <location>
        <begin position="395"/>
        <end position="420"/>
    </location>
</feature>
<dbReference type="InterPro" id="IPR011701">
    <property type="entry name" value="MFS"/>
</dbReference>
<keyword evidence="2" id="KW-1003">Cell membrane</keyword>
<dbReference type="PANTHER" id="PTHR11662">
    <property type="entry name" value="SOLUTE CARRIER FAMILY 17"/>
    <property type="match status" value="1"/>
</dbReference>
<dbReference type="InterPro" id="IPR000849">
    <property type="entry name" value="Sugar_P_transporter"/>
</dbReference>
<organism evidence="8 9">
    <name type="scientific">Galactobacter caseinivorans</name>
    <dbReference type="NCBI Taxonomy" id="2676123"/>
    <lineage>
        <taxon>Bacteria</taxon>
        <taxon>Bacillati</taxon>
        <taxon>Actinomycetota</taxon>
        <taxon>Actinomycetes</taxon>
        <taxon>Micrococcales</taxon>
        <taxon>Micrococcaceae</taxon>
        <taxon>Galactobacter</taxon>
    </lineage>
</organism>
<accession>A0A496PLX7</accession>
<dbReference type="SUPFAM" id="SSF103473">
    <property type="entry name" value="MFS general substrate transporter"/>
    <property type="match status" value="1"/>
</dbReference>
<proteinExistence type="predicted"/>
<evidence type="ECO:0000259" key="7">
    <source>
        <dbReference type="PROSITE" id="PS50850"/>
    </source>
</evidence>
<name>A0A496PLX7_9MICC</name>
<feature type="transmembrane region" description="Helical" evidence="6">
    <location>
        <begin position="68"/>
        <end position="87"/>
    </location>
</feature>
<dbReference type="GO" id="GO:0005886">
    <property type="term" value="C:plasma membrane"/>
    <property type="evidence" value="ECO:0007669"/>
    <property type="project" value="UniProtKB-SubCell"/>
</dbReference>
<dbReference type="AlphaFoldDB" id="A0A496PLX7"/>
<comment type="subcellular location">
    <subcellularLocation>
        <location evidence="1">Cell membrane</location>
        <topology evidence="1">Multi-pass membrane protein</topology>
    </subcellularLocation>
</comment>
<keyword evidence="9" id="KW-1185">Reference proteome</keyword>
<protein>
    <submittedName>
        <fullName evidence="8">MFS transporter</fullName>
    </submittedName>
</protein>
<keyword evidence="4 6" id="KW-1133">Transmembrane helix</keyword>
<feature type="transmembrane region" description="Helical" evidence="6">
    <location>
        <begin position="426"/>
        <end position="444"/>
    </location>
</feature>
<dbReference type="EMBL" id="QQXL01000001">
    <property type="protein sequence ID" value="RKW71548.1"/>
    <property type="molecule type" value="Genomic_DNA"/>
</dbReference>
<feature type="transmembrane region" description="Helical" evidence="6">
    <location>
        <begin position="94"/>
        <end position="112"/>
    </location>
</feature>
<feature type="transmembrane region" description="Helical" evidence="6">
    <location>
        <begin position="21"/>
        <end position="42"/>
    </location>
</feature>
<evidence type="ECO:0000256" key="4">
    <source>
        <dbReference type="ARBA" id="ARBA00022989"/>
    </source>
</evidence>
<evidence type="ECO:0000256" key="2">
    <source>
        <dbReference type="ARBA" id="ARBA00022475"/>
    </source>
</evidence>
<reference evidence="8 9" key="1">
    <citation type="submission" date="2018-07" db="EMBL/GenBank/DDBJ databases">
        <title>Arthrobacter sp. nov., isolated from raw cow's milk with high bacterial count.</title>
        <authorList>
            <person name="Hahne J."/>
            <person name="Isele D."/>
            <person name="Lipski A."/>
        </authorList>
    </citation>
    <scope>NUCLEOTIDE SEQUENCE [LARGE SCALE GENOMIC DNA]</scope>
    <source>
        <strain evidence="8 9">JZ R-183</strain>
    </source>
</reference>
<comment type="caution">
    <text evidence="8">The sequence shown here is derived from an EMBL/GenBank/DDBJ whole genome shotgun (WGS) entry which is preliminary data.</text>
</comment>
<dbReference type="PANTHER" id="PTHR11662:SF399">
    <property type="entry name" value="FI19708P1-RELATED"/>
    <property type="match status" value="1"/>
</dbReference>
<feature type="transmembrane region" description="Helical" evidence="6">
    <location>
        <begin position="162"/>
        <end position="186"/>
    </location>
</feature>
<evidence type="ECO:0000256" key="5">
    <source>
        <dbReference type="ARBA" id="ARBA00023136"/>
    </source>
</evidence>
<dbReference type="CDD" id="cd17319">
    <property type="entry name" value="MFS_ExuT_GudP_like"/>
    <property type="match status" value="1"/>
</dbReference>
<gene>
    <name evidence="8" type="ORF">DWQ67_01500</name>
</gene>
<feature type="transmembrane region" description="Helical" evidence="6">
    <location>
        <begin position="192"/>
        <end position="211"/>
    </location>
</feature>
<feature type="domain" description="Major facilitator superfamily (MFS) profile" evidence="7">
    <location>
        <begin position="29"/>
        <end position="449"/>
    </location>
</feature>
<keyword evidence="3 6" id="KW-0812">Transmembrane</keyword>
<dbReference type="Pfam" id="PF07690">
    <property type="entry name" value="MFS_1"/>
    <property type="match status" value="1"/>
</dbReference>
<evidence type="ECO:0000313" key="8">
    <source>
        <dbReference type="EMBL" id="RKW71548.1"/>
    </source>
</evidence>
<dbReference type="InterPro" id="IPR036259">
    <property type="entry name" value="MFS_trans_sf"/>
</dbReference>